<dbReference type="Gene3D" id="3.30.450.20">
    <property type="entry name" value="PAS domain"/>
    <property type="match status" value="1"/>
</dbReference>
<dbReference type="SUPFAM" id="SSF55785">
    <property type="entry name" value="PYP-like sensor domain (PAS domain)"/>
    <property type="match status" value="1"/>
</dbReference>
<dbReference type="InterPro" id="IPR005561">
    <property type="entry name" value="ANTAR"/>
</dbReference>
<dbReference type="RefSeq" id="WP_324767701.1">
    <property type="nucleotide sequence ID" value="NZ_BAAATS010000016.1"/>
</dbReference>
<dbReference type="InterPro" id="IPR013656">
    <property type="entry name" value="PAS_4"/>
</dbReference>
<dbReference type="SMART" id="SM00091">
    <property type="entry name" value="PAS"/>
    <property type="match status" value="1"/>
</dbReference>
<dbReference type="Proteomes" id="UP001352223">
    <property type="component" value="Unassembled WGS sequence"/>
</dbReference>
<dbReference type="CDD" id="cd00130">
    <property type="entry name" value="PAS"/>
    <property type="match status" value="1"/>
</dbReference>
<sequence>MHEVLRATSSSQLFEATTAPYVVLDTHFRIQGVNPAYLAATGRTRQELLGAFMFDAFPDAPRDATATGVRNLTASLEQVLRYKSAHDMGIQRYDIPDSGVPGAFRRKAWTPVNSPLSDADGRVVGALHHVEDVTAVHDVLSGAHRGDAGDAVPQAPLVQRVLLALNHYEQAIKAAADGSMSSRDFTPPTGAQAEPRGSARRDTLWHEIVHAAEGNRAGDCAAAVCAVATQHLPRIDAAVISLHGGALLPVQLAVSSSWGRRAEELHFLTGEGPALTAFRTGKPVLVSDLGQFGPAGARWPLFTEAAGGLGVGAAFAYPLRSSTTPVGTLTLYRKRGATPGEPPADAQALAEIAAHVLLADQDYEIIDQIRSTADEDDLNVAAGVVAAARGMSVADALAWLHTTARAQGRTVGDLARFLLMNRP</sequence>
<keyword evidence="4" id="KW-1185">Reference proteome</keyword>
<dbReference type="InterPro" id="IPR000014">
    <property type="entry name" value="PAS"/>
</dbReference>
<proteinExistence type="predicted"/>
<evidence type="ECO:0000313" key="4">
    <source>
        <dbReference type="Proteomes" id="UP001352223"/>
    </source>
</evidence>
<comment type="caution">
    <text evidence="3">The sequence shown here is derived from an EMBL/GenBank/DDBJ whole genome shotgun (WGS) entry which is preliminary data.</text>
</comment>
<dbReference type="SMART" id="SM01012">
    <property type="entry name" value="ANTAR"/>
    <property type="match status" value="1"/>
</dbReference>
<name>A0ABU6C791_9ACTN</name>
<dbReference type="InterPro" id="IPR035965">
    <property type="entry name" value="PAS-like_dom_sf"/>
</dbReference>
<evidence type="ECO:0000259" key="2">
    <source>
        <dbReference type="PROSITE" id="PS50112"/>
    </source>
</evidence>
<feature type="region of interest" description="Disordered" evidence="1">
    <location>
        <begin position="177"/>
        <end position="200"/>
    </location>
</feature>
<gene>
    <name evidence="3" type="ORF">OKJ48_10060</name>
</gene>
<accession>A0ABU6C791</accession>
<dbReference type="Pfam" id="PF13185">
    <property type="entry name" value="GAF_2"/>
    <property type="match status" value="1"/>
</dbReference>
<feature type="domain" description="PAS" evidence="2">
    <location>
        <begin position="6"/>
        <end position="50"/>
    </location>
</feature>
<reference evidence="3 4" key="1">
    <citation type="submission" date="2022-10" db="EMBL/GenBank/DDBJ databases">
        <authorList>
            <person name="Xie J."/>
            <person name="Shen N."/>
        </authorList>
    </citation>
    <scope>NUCLEOTIDE SEQUENCE [LARGE SCALE GENOMIC DNA]</scope>
    <source>
        <strain evidence="3 4">DSM 41681</strain>
    </source>
</reference>
<dbReference type="InterPro" id="IPR003018">
    <property type="entry name" value="GAF"/>
</dbReference>
<dbReference type="InterPro" id="IPR029016">
    <property type="entry name" value="GAF-like_dom_sf"/>
</dbReference>
<dbReference type="EMBL" id="JAOZYB010000057">
    <property type="protein sequence ID" value="MEB3960584.1"/>
    <property type="molecule type" value="Genomic_DNA"/>
</dbReference>
<evidence type="ECO:0000313" key="3">
    <source>
        <dbReference type="EMBL" id="MEB3960584.1"/>
    </source>
</evidence>
<dbReference type="Pfam" id="PF08448">
    <property type="entry name" value="PAS_4"/>
    <property type="match status" value="1"/>
</dbReference>
<organism evidence="3 4">
    <name type="scientific">Streptomyces kunmingensis</name>
    <dbReference type="NCBI Taxonomy" id="68225"/>
    <lineage>
        <taxon>Bacteria</taxon>
        <taxon>Bacillati</taxon>
        <taxon>Actinomycetota</taxon>
        <taxon>Actinomycetes</taxon>
        <taxon>Kitasatosporales</taxon>
        <taxon>Streptomycetaceae</taxon>
        <taxon>Streptomyces</taxon>
    </lineage>
</organism>
<dbReference type="SUPFAM" id="SSF55781">
    <property type="entry name" value="GAF domain-like"/>
    <property type="match status" value="1"/>
</dbReference>
<evidence type="ECO:0000256" key="1">
    <source>
        <dbReference type="SAM" id="MobiDB-lite"/>
    </source>
</evidence>
<dbReference type="Gene3D" id="3.30.450.40">
    <property type="match status" value="1"/>
</dbReference>
<protein>
    <submittedName>
        <fullName evidence="3">PAS domain-containing protein</fullName>
    </submittedName>
</protein>
<dbReference type="PROSITE" id="PS50112">
    <property type="entry name" value="PAS"/>
    <property type="match status" value="1"/>
</dbReference>